<name>A0ABT0PJY1_9GAMM</name>
<evidence type="ECO:0000256" key="11">
    <source>
        <dbReference type="PROSITE-ProRule" id="PRU10015"/>
    </source>
</evidence>
<feature type="binding site" evidence="9">
    <location>
        <position position="85"/>
    </location>
    <ligand>
        <name>[4Fe-4S] cluster</name>
        <dbReference type="ChEBI" id="CHEBI:49883"/>
    </ligand>
</feature>
<feature type="binding site" evidence="9 10">
    <location>
        <position position="310"/>
    </location>
    <ligand>
        <name>S-adenosyl-L-methionine</name>
        <dbReference type="ChEBI" id="CHEBI:59789"/>
    </ligand>
</feature>
<feature type="binding site" evidence="9 10">
    <location>
        <position position="281"/>
    </location>
    <ligand>
        <name>S-adenosyl-L-methionine</name>
        <dbReference type="ChEBI" id="CHEBI:59789"/>
    </ligand>
</feature>
<evidence type="ECO:0000259" key="12">
    <source>
        <dbReference type="PROSITE" id="PS50926"/>
    </source>
</evidence>
<keyword evidence="3 9" id="KW-0489">Methyltransferase</keyword>
<keyword evidence="8 9" id="KW-0411">Iron-sulfur</keyword>
<dbReference type="GO" id="GO:0008168">
    <property type="term" value="F:methyltransferase activity"/>
    <property type="evidence" value="ECO:0007669"/>
    <property type="project" value="UniProtKB-KW"/>
</dbReference>
<dbReference type="CDD" id="cd02440">
    <property type="entry name" value="AdoMet_MTases"/>
    <property type="match status" value="1"/>
</dbReference>
<keyword evidence="2 9" id="KW-0698">rRNA processing</keyword>
<dbReference type="PROSITE" id="PS50926">
    <property type="entry name" value="TRAM"/>
    <property type="match status" value="1"/>
</dbReference>
<dbReference type="InterPro" id="IPR010280">
    <property type="entry name" value="U5_MeTrfase_fam"/>
</dbReference>
<sequence length="447" mass="50484">MSFKRTNPSRPSRISRNQGPLEVTIDSLTHDGRGIARDRGRVVMVEDALPGDRVKVRVTRQTTKRLDGAVAKILEPSADRVEPPCPWYQQCGGCNMQHISSESLIAFKQDIVLNQLQRFADLKPEQVVDPLLSPEWGYRSRARLAVRWWNGELRMGFRASGSKDIVPVGTCPVLHPELAELIPVLRERLENSKKKRAVSHIELAYAENGHGILLRTPEALHEQDREAWMELAQEKGIHLYLQLDSPDSLVCIHSPDDCDHLRYDLAEQKLKLEYLPVDFTQVNPHINQQMVSRAMEWLAPGRNDRVLDLFCGLGNFTLPLAQKCRVAVGVEGVDALVERGHHNARLNNLNNVEFYQADLAAEPGNRPWVADKADALLLDPPRTGALEILQRLVKHLPKKILYVSCNPATLARDASFLKEQGFHLSRFGVMDMFPQTTHVESIGLFVR</sequence>
<feature type="binding site" evidence="9 10">
    <location>
        <position position="331"/>
    </location>
    <ligand>
        <name>S-adenosyl-L-methionine</name>
        <dbReference type="ChEBI" id="CHEBI:59789"/>
    </ligand>
</feature>
<evidence type="ECO:0000256" key="1">
    <source>
        <dbReference type="ARBA" id="ARBA00022485"/>
    </source>
</evidence>
<evidence type="ECO:0000256" key="6">
    <source>
        <dbReference type="ARBA" id="ARBA00022723"/>
    </source>
</evidence>
<dbReference type="SUPFAM" id="SSF50249">
    <property type="entry name" value="Nucleic acid-binding proteins"/>
    <property type="match status" value="1"/>
</dbReference>
<feature type="active site" evidence="11">
    <location>
        <position position="405"/>
    </location>
</feature>
<dbReference type="Gene3D" id="2.40.50.1070">
    <property type="match status" value="1"/>
</dbReference>
<evidence type="ECO:0000256" key="2">
    <source>
        <dbReference type="ARBA" id="ARBA00022552"/>
    </source>
</evidence>
<dbReference type="HAMAP" id="MF_01010">
    <property type="entry name" value="23SrRNA_methyltr_RlmD"/>
    <property type="match status" value="1"/>
</dbReference>
<feature type="binding site" evidence="9">
    <location>
        <position position="94"/>
    </location>
    <ligand>
        <name>[4Fe-4S] cluster</name>
        <dbReference type="ChEBI" id="CHEBI:49883"/>
    </ligand>
</feature>
<evidence type="ECO:0000256" key="10">
    <source>
        <dbReference type="PROSITE-ProRule" id="PRU01024"/>
    </source>
</evidence>
<keyword evidence="7 9" id="KW-0408">Iron</keyword>
<dbReference type="InterPro" id="IPR030390">
    <property type="entry name" value="MeTrfase_TrmA_AS"/>
</dbReference>
<keyword evidence="5 9" id="KW-0949">S-adenosyl-L-methionine</keyword>
<evidence type="ECO:0000313" key="13">
    <source>
        <dbReference type="EMBL" id="MCL6271581.1"/>
    </source>
</evidence>
<dbReference type="PROSITE" id="PS01231">
    <property type="entry name" value="TRMA_2"/>
    <property type="match status" value="1"/>
</dbReference>
<dbReference type="RefSeq" id="WP_249701209.1">
    <property type="nucleotide sequence ID" value="NZ_JAMFLX010000028.1"/>
</dbReference>
<keyword evidence="6 9" id="KW-0479">Metal-binding</keyword>
<feature type="active site" description="Nucleophile" evidence="9 10">
    <location>
        <position position="405"/>
    </location>
</feature>
<dbReference type="PROSITE" id="PS51687">
    <property type="entry name" value="SAM_MT_RNA_M5U"/>
    <property type="match status" value="1"/>
</dbReference>
<feature type="binding site" evidence="9">
    <location>
        <position position="358"/>
    </location>
    <ligand>
        <name>S-adenosyl-L-methionine</name>
        <dbReference type="ChEBI" id="CHEBI:59789"/>
    </ligand>
</feature>
<keyword evidence="14" id="KW-1185">Reference proteome</keyword>
<dbReference type="PROSITE" id="PS01230">
    <property type="entry name" value="TRMA_1"/>
    <property type="match status" value="1"/>
</dbReference>
<accession>A0ABT0PJY1</accession>
<evidence type="ECO:0000256" key="8">
    <source>
        <dbReference type="ARBA" id="ARBA00023014"/>
    </source>
</evidence>
<dbReference type="Gene3D" id="2.40.50.140">
    <property type="entry name" value="Nucleic acid-binding proteins"/>
    <property type="match status" value="1"/>
</dbReference>
<comment type="catalytic activity">
    <reaction evidence="9">
        <text>uridine(1939) in 23S rRNA + S-adenosyl-L-methionine = 5-methyluridine(1939) in 23S rRNA + S-adenosyl-L-homocysteine + H(+)</text>
        <dbReference type="Rhea" id="RHEA:42908"/>
        <dbReference type="Rhea" id="RHEA-COMP:10278"/>
        <dbReference type="Rhea" id="RHEA-COMP:10279"/>
        <dbReference type="ChEBI" id="CHEBI:15378"/>
        <dbReference type="ChEBI" id="CHEBI:57856"/>
        <dbReference type="ChEBI" id="CHEBI:59789"/>
        <dbReference type="ChEBI" id="CHEBI:65315"/>
        <dbReference type="ChEBI" id="CHEBI:74447"/>
        <dbReference type="EC" id="2.1.1.190"/>
    </reaction>
</comment>
<feature type="domain" description="TRAM" evidence="12">
    <location>
        <begin position="13"/>
        <end position="72"/>
    </location>
</feature>
<dbReference type="InterPro" id="IPR002792">
    <property type="entry name" value="TRAM_dom"/>
</dbReference>
<dbReference type="NCBIfam" id="TIGR00479">
    <property type="entry name" value="rumA"/>
    <property type="match status" value="1"/>
</dbReference>
<dbReference type="NCBIfam" id="NF009639">
    <property type="entry name" value="PRK13168.1"/>
    <property type="match status" value="1"/>
</dbReference>
<organism evidence="13 14">
    <name type="scientific">Parendozoicomonas callyspongiae</name>
    <dbReference type="NCBI Taxonomy" id="2942213"/>
    <lineage>
        <taxon>Bacteria</taxon>
        <taxon>Pseudomonadati</taxon>
        <taxon>Pseudomonadota</taxon>
        <taxon>Gammaproteobacteria</taxon>
        <taxon>Oceanospirillales</taxon>
        <taxon>Endozoicomonadaceae</taxon>
        <taxon>Parendozoicomonas</taxon>
    </lineage>
</organism>
<dbReference type="Gene3D" id="3.40.50.150">
    <property type="entry name" value="Vaccinia Virus protein VP39"/>
    <property type="match status" value="1"/>
</dbReference>
<dbReference type="InterPro" id="IPR012340">
    <property type="entry name" value="NA-bd_OB-fold"/>
</dbReference>
<keyword evidence="4 9" id="KW-0808">Transferase</keyword>
<dbReference type="InterPro" id="IPR030391">
    <property type="entry name" value="MeTrfase_TrmA_CS"/>
</dbReference>
<dbReference type="SUPFAM" id="SSF53335">
    <property type="entry name" value="S-adenosyl-L-methionine-dependent methyltransferases"/>
    <property type="match status" value="1"/>
</dbReference>
<dbReference type="Pfam" id="PF05958">
    <property type="entry name" value="tRNA_U5-meth_tr"/>
    <property type="match status" value="2"/>
</dbReference>
<comment type="similarity">
    <text evidence="9">Belongs to the class I-like SAM-binding methyltransferase superfamily. RNA M5U methyltransferase family. RlmD subfamily.</text>
</comment>
<dbReference type="InterPro" id="IPR001566">
    <property type="entry name" value="23S_rRNA_MeTrfase_RlmD"/>
</dbReference>
<evidence type="ECO:0000256" key="4">
    <source>
        <dbReference type="ARBA" id="ARBA00022679"/>
    </source>
</evidence>
<dbReference type="GO" id="GO:0032259">
    <property type="term" value="P:methylation"/>
    <property type="evidence" value="ECO:0007669"/>
    <property type="project" value="UniProtKB-KW"/>
</dbReference>
<dbReference type="Pfam" id="PF01938">
    <property type="entry name" value="TRAM"/>
    <property type="match status" value="1"/>
</dbReference>
<evidence type="ECO:0000313" key="14">
    <source>
        <dbReference type="Proteomes" id="UP001203338"/>
    </source>
</evidence>
<proteinExistence type="inferred from homology"/>
<dbReference type="InterPro" id="IPR029063">
    <property type="entry name" value="SAM-dependent_MTases_sf"/>
</dbReference>
<evidence type="ECO:0000256" key="9">
    <source>
        <dbReference type="HAMAP-Rule" id="MF_01010"/>
    </source>
</evidence>
<protein>
    <recommendedName>
        <fullName evidence="9">23S rRNA (uracil(1939)-C(5))-methyltransferase RlmD</fullName>
        <ecNumber evidence="9">2.1.1.190</ecNumber>
    </recommendedName>
    <alternativeName>
        <fullName evidence="9">23S rRNA(m5U1939)-methyltransferase</fullName>
    </alternativeName>
</protein>
<keyword evidence="1 9" id="KW-0004">4Fe-4S</keyword>
<feature type="binding site" evidence="9">
    <location>
        <position position="91"/>
    </location>
    <ligand>
        <name>[4Fe-4S] cluster</name>
        <dbReference type="ChEBI" id="CHEBI:49883"/>
    </ligand>
</feature>
<evidence type="ECO:0000256" key="5">
    <source>
        <dbReference type="ARBA" id="ARBA00022691"/>
    </source>
</evidence>
<feature type="binding site" evidence="9">
    <location>
        <position position="171"/>
    </location>
    <ligand>
        <name>[4Fe-4S] cluster</name>
        <dbReference type="ChEBI" id="CHEBI:49883"/>
    </ligand>
</feature>
<feature type="binding site" evidence="9">
    <location>
        <position position="315"/>
    </location>
    <ligand>
        <name>S-adenosyl-L-methionine</name>
        <dbReference type="ChEBI" id="CHEBI:59789"/>
    </ligand>
</feature>
<dbReference type="PANTHER" id="PTHR11061:SF49">
    <property type="entry name" value="23S RRNA (URACIL(1939)-C(5))-METHYLTRANSFERASE RLMD"/>
    <property type="match status" value="1"/>
</dbReference>
<comment type="caution">
    <text evidence="13">The sequence shown here is derived from an EMBL/GenBank/DDBJ whole genome shotgun (WGS) entry which is preliminary data.</text>
</comment>
<feature type="binding site" evidence="9 10">
    <location>
        <position position="379"/>
    </location>
    <ligand>
        <name>S-adenosyl-L-methionine</name>
        <dbReference type="ChEBI" id="CHEBI:59789"/>
    </ligand>
</feature>
<evidence type="ECO:0000256" key="3">
    <source>
        <dbReference type="ARBA" id="ARBA00022603"/>
    </source>
</evidence>
<evidence type="ECO:0000256" key="7">
    <source>
        <dbReference type="ARBA" id="ARBA00023004"/>
    </source>
</evidence>
<dbReference type="PANTHER" id="PTHR11061">
    <property type="entry name" value="RNA M5U METHYLTRANSFERASE"/>
    <property type="match status" value="1"/>
</dbReference>
<gene>
    <name evidence="9 13" type="primary">rlmD</name>
    <name evidence="13" type="ORF">M3P05_16820</name>
</gene>
<reference evidence="13 14" key="1">
    <citation type="submission" date="2022-05" db="EMBL/GenBank/DDBJ databases">
        <authorList>
            <person name="Park J.-S."/>
        </authorList>
    </citation>
    <scope>NUCLEOTIDE SEQUENCE [LARGE SCALE GENOMIC DNA]</scope>
    <source>
        <strain evidence="13 14">2012CJ34-2</strain>
    </source>
</reference>
<comment type="function">
    <text evidence="9">Catalyzes the formation of 5-methyl-uridine at position 1939 (m5U1939) in 23S rRNA.</text>
</comment>
<dbReference type="EC" id="2.1.1.190" evidence="9"/>
<dbReference type="EMBL" id="JAMFLX010000028">
    <property type="protein sequence ID" value="MCL6271581.1"/>
    <property type="molecule type" value="Genomic_DNA"/>
</dbReference>
<dbReference type="Proteomes" id="UP001203338">
    <property type="component" value="Unassembled WGS sequence"/>
</dbReference>